<evidence type="ECO:0000256" key="2">
    <source>
        <dbReference type="ARBA" id="ARBA00022692"/>
    </source>
</evidence>
<feature type="transmembrane region" description="Helical" evidence="6">
    <location>
        <begin position="95"/>
        <end position="112"/>
    </location>
</feature>
<feature type="region of interest" description="Disordered" evidence="5">
    <location>
        <begin position="1"/>
        <end position="32"/>
    </location>
</feature>
<dbReference type="PANTHER" id="PTHR36460">
    <property type="entry name" value="UPF0132 DOMAIN PROTEIN (AFU_ORTHOLOGUE AFUA_3G10255)"/>
    <property type="match status" value="1"/>
</dbReference>
<keyword evidence="4 6" id="KW-0472">Membrane</keyword>
<evidence type="ECO:0000256" key="1">
    <source>
        <dbReference type="ARBA" id="ARBA00004141"/>
    </source>
</evidence>
<evidence type="ECO:0000313" key="8">
    <source>
        <dbReference type="Proteomes" id="UP000176299"/>
    </source>
</evidence>
<keyword evidence="2 6" id="KW-0812">Transmembrane</keyword>
<feature type="compositionally biased region" description="Low complexity" evidence="5">
    <location>
        <begin position="22"/>
        <end position="31"/>
    </location>
</feature>
<evidence type="ECO:0000313" key="7">
    <source>
        <dbReference type="EMBL" id="OGY22579.1"/>
    </source>
</evidence>
<dbReference type="Pfam" id="PF09685">
    <property type="entry name" value="MamF_MmsF"/>
    <property type="match status" value="1"/>
</dbReference>
<evidence type="ECO:0000256" key="6">
    <source>
        <dbReference type="SAM" id="Phobius"/>
    </source>
</evidence>
<accession>A0A1G1W4H6</accession>
<dbReference type="EMBL" id="MHCN01000004">
    <property type="protein sequence ID" value="OGY22579.1"/>
    <property type="molecule type" value="Genomic_DNA"/>
</dbReference>
<evidence type="ECO:0000256" key="4">
    <source>
        <dbReference type="ARBA" id="ARBA00023136"/>
    </source>
</evidence>
<dbReference type="AlphaFoldDB" id="A0A1G1W4H6"/>
<feature type="transmembrane region" description="Helical" evidence="6">
    <location>
        <begin position="38"/>
        <end position="55"/>
    </location>
</feature>
<comment type="subcellular location">
    <subcellularLocation>
        <location evidence="1">Membrane</location>
        <topology evidence="1">Multi-pass membrane protein</topology>
    </subcellularLocation>
</comment>
<dbReference type="InterPro" id="IPR019109">
    <property type="entry name" value="MamF_MmsF"/>
</dbReference>
<organism evidence="7 8">
    <name type="scientific">Candidatus Woykebacteria bacterium GWA1_44_8</name>
    <dbReference type="NCBI Taxonomy" id="1802591"/>
    <lineage>
        <taxon>Bacteria</taxon>
        <taxon>Candidatus Woykeibacteriota</taxon>
    </lineage>
</organism>
<proteinExistence type="predicted"/>
<gene>
    <name evidence="7" type="ORF">A2113_04505</name>
</gene>
<name>A0A1G1W4H6_9BACT</name>
<evidence type="ECO:0000256" key="5">
    <source>
        <dbReference type="SAM" id="MobiDB-lite"/>
    </source>
</evidence>
<sequence>MSSLPEEQNDQPNQPAPPAQTAPPAQAAPAAKGSDDNLMAALSYIFLLSVVMLLVKKDSDYVQFHAKQGTVLFIGEVILGVVGSFTWFLFYLWDLVWLLFVIVSIIGFYQAYRGERYRLPVVADLADKIKI</sequence>
<dbReference type="PANTHER" id="PTHR36460:SF1">
    <property type="entry name" value="UPF0132 DOMAIN PROTEIN (AFU_ORTHOLOGUE AFUA_3G10255)"/>
    <property type="match status" value="1"/>
</dbReference>
<dbReference type="GO" id="GO:0016020">
    <property type="term" value="C:membrane"/>
    <property type="evidence" value="ECO:0007669"/>
    <property type="project" value="UniProtKB-SubCell"/>
</dbReference>
<reference evidence="7 8" key="1">
    <citation type="journal article" date="2016" name="Nat. Commun.">
        <title>Thousands of microbial genomes shed light on interconnected biogeochemical processes in an aquifer system.</title>
        <authorList>
            <person name="Anantharaman K."/>
            <person name="Brown C.T."/>
            <person name="Hug L.A."/>
            <person name="Sharon I."/>
            <person name="Castelle C.J."/>
            <person name="Probst A.J."/>
            <person name="Thomas B.C."/>
            <person name="Singh A."/>
            <person name="Wilkins M.J."/>
            <person name="Karaoz U."/>
            <person name="Brodie E.L."/>
            <person name="Williams K.H."/>
            <person name="Hubbard S.S."/>
            <person name="Banfield J.F."/>
        </authorList>
    </citation>
    <scope>NUCLEOTIDE SEQUENCE [LARGE SCALE GENOMIC DNA]</scope>
</reference>
<dbReference type="Proteomes" id="UP000176299">
    <property type="component" value="Unassembled WGS sequence"/>
</dbReference>
<comment type="caution">
    <text evidence="7">The sequence shown here is derived from an EMBL/GenBank/DDBJ whole genome shotgun (WGS) entry which is preliminary data.</text>
</comment>
<evidence type="ECO:0000256" key="3">
    <source>
        <dbReference type="ARBA" id="ARBA00022989"/>
    </source>
</evidence>
<protein>
    <recommendedName>
        <fullName evidence="9">DUF4870 domain-containing protein</fullName>
    </recommendedName>
</protein>
<evidence type="ECO:0008006" key="9">
    <source>
        <dbReference type="Google" id="ProtNLM"/>
    </source>
</evidence>
<keyword evidence="3 6" id="KW-1133">Transmembrane helix</keyword>
<feature type="transmembrane region" description="Helical" evidence="6">
    <location>
        <begin position="71"/>
        <end position="89"/>
    </location>
</feature>